<dbReference type="Proteomes" id="UP000292886">
    <property type="component" value="Chromosome"/>
</dbReference>
<dbReference type="Gene3D" id="3.30.565.60">
    <property type="match status" value="1"/>
</dbReference>
<gene>
    <name evidence="2" type="ORF">EQG49_04485</name>
</gene>
<dbReference type="InterPro" id="IPR007421">
    <property type="entry name" value="Schlafen_AlbA_2_dom"/>
</dbReference>
<evidence type="ECO:0000259" key="1">
    <source>
        <dbReference type="Pfam" id="PF04326"/>
    </source>
</evidence>
<dbReference type="KEGG" id="wei:EQG49_04485"/>
<keyword evidence="3" id="KW-1185">Reference proteome</keyword>
<dbReference type="Gene3D" id="3.30.950.30">
    <property type="entry name" value="Schlafen, AAA domain"/>
    <property type="match status" value="1"/>
</dbReference>
<dbReference type="InterPro" id="IPR038475">
    <property type="entry name" value="RecG_C_sf"/>
</dbReference>
<protein>
    <recommendedName>
        <fullName evidence="1">Schlafen AlbA-2 domain-containing protein</fullName>
    </recommendedName>
</protein>
<sequence length="477" mass="53662">MEWAREDVHTEYKTATGGLPASVWETYSAFLNTDGGTIYLGVAENKKGHFETVGVKNADQILADFVTNAHSQKVVSYTAMTTVDAQIINVEGHNVIKITVPRVGSLDKPVFIKGNLLEAYYRIGDADQRLTQAEINRMIADSTENQDNHILEFFTFEADVDMESFAILKGKILSLEPTNRMQNLSDADFAYEIGITDTLRSATDNNRYLTAGGLLMVGKWRSITSKFPNFFLDYSVTPTAASRGYRKRIVTGSGVDTVQNVFSFYVDVYNDIKARTDNPLAINPVTGMRRDDAEVKLSVVRELLANTLMHASYTGGQGRVMIKSYDDYFEFSNPGQLRVSEWRYKTGGKSDPRNQVMMNIFRRANIVESYGNGGRNVFQIAKEFDLKQPELVSDIDGTTVKFWKIGYVDELGEVLNEKQMPYVVMLNDGPQSMKAFEVIEPSYAKRRGVIEDLLEQGAIYKIGGSRNTQYVLKHERN</sequence>
<evidence type="ECO:0000313" key="3">
    <source>
        <dbReference type="Proteomes" id="UP000292886"/>
    </source>
</evidence>
<organism evidence="2 3">
    <name type="scientific">Periweissella cryptocerci</name>
    <dbReference type="NCBI Taxonomy" id="2506420"/>
    <lineage>
        <taxon>Bacteria</taxon>
        <taxon>Bacillati</taxon>
        <taxon>Bacillota</taxon>
        <taxon>Bacilli</taxon>
        <taxon>Lactobacillales</taxon>
        <taxon>Lactobacillaceae</taxon>
        <taxon>Periweissella</taxon>
    </lineage>
</organism>
<dbReference type="PANTHER" id="PTHR30595">
    <property type="entry name" value="GLPR-RELATED TRANSCRIPTIONAL REPRESSOR"/>
    <property type="match status" value="1"/>
</dbReference>
<proteinExistence type="predicted"/>
<evidence type="ECO:0000313" key="2">
    <source>
        <dbReference type="EMBL" id="QBO35772.1"/>
    </source>
</evidence>
<reference evidence="3" key="1">
    <citation type="submission" date="2019-03" db="EMBL/GenBank/DDBJ databases">
        <title>Weissella sp. 26KH-42 Genome sequencing.</title>
        <authorList>
            <person name="Heo J."/>
            <person name="Kim S.-J."/>
            <person name="Kim J.-S."/>
            <person name="Hong S.-B."/>
            <person name="Kwon S.-W."/>
        </authorList>
    </citation>
    <scope>NUCLEOTIDE SEQUENCE [LARGE SCALE GENOMIC DNA]</scope>
    <source>
        <strain evidence="3">26KH-42</strain>
    </source>
</reference>
<accession>A0A4P6YSZ3</accession>
<dbReference type="RefSeq" id="WP_133362851.1">
    <property type="nucleotide sequence ID" value="NZ_CP037940.1"/>
</dbReference>
<dbReference type="InterPro" id="IPR038461">
    <property type="entry name" value="Schlafen_AlbA_2_dom_sf"/>
</dbReference>
<dbReference type="EMBL" id="CP037940">
    <property type="protein sequence ID" value="QBO35772.1"/>
    <property type="molecule type" value="Genomic_DNA"/>
</dbReference>
<name>A0A4P6YSZ3_9LACO</name>
<dbReference type="PANTHER" id="PTHR30595:SF6">
    <property type="entry name" value="SCHLAFEN ALBA-2 DOMAIN-CONTAINING PROTEIN"/>
    <property type="match status" value="1"/>
</dbReference>
<dbReference type="Pfam" id="PF04326">
    <property type="entry name" value="SLFN_AlbA_2"/>
    <property type="match status" value="1"/>
</dbReference>
<dbReference type="Pfam" id="PF13749">
    <property type="entry name" value="HATPase_c_4"/>
    <property type="match status" value="1"/>
</dbReference>
<feature type="domain" description="Schlafen AlbA-2" evidence="1">
    <location>
        <begin position="6"/>
        <end position="130"/>
    </location>
</feature>
<dbReference type="OrthoDB" id="9768354at2"/>
<dbReference type="AlphaFoldDB" id="A0A4P6YSZ3"/>